<dbReference type="CDD" id="cd00085">
    <property type="entry name" value="HNHc"/>
    <property type="match status" value="1"/>
</dbReference>
<feature type="non-terminal residue" evidence="2">
    <location>
        <position position="277"/>
    </location>
</feature>
<keyword evidence="2" id="KW-0540">Nuclease</keyword>
<evidence type="ECO:0000313" key="3">
    <source>
        <dbReference type="Proteomes" id="UP000317573"/>
    </source>
</evidence>
<protein>
    <submittedName>
        <fullName evidence="2">Restriction endonuclease</fullName>
    </submittedName>
</protein>
<dbReference type="EMBL" id="VLJT01000093">
    <property type="protein sequence ID" value="TWH05484.1"/>
    <property type="molecule type" value="Genomic_DNA"/>
</dbReference>
<name>A0A562D7G1_RHORH</name>
<dbReference type="Pfam" id="PF01844">
    <property type="entry name" value="HNH"/>
    <property type="match status" value="1"/>
</dbReference>
<reference evidence="2 3" key="1">
    <citation type="submission" date="2019-07" db="EMBL/GenBank/DDBJ databases">
        <title>Genome sequencing of lignin-degrading bacterial isolates.</title>
        <authorList>
            <person name="Gladden J."/>
        </authorList>
    </citation>
    <scope>NUCLEOTIDE SEQUENCE [LARGE SCALE GENOMIC DNA]</scope>
    <source>
        <strain evidence="2 3">J45</strain>
    </source>
</reference>
<comment type="caution">
    <text evidence="2">The sequence shown here is derived from an EMBL/GenBank/DDBJ whole genome shotgun (WGS) entry which is preliminary data.</text>
</comment>
<dbReference type="Gene3D" id="1.10.30.50">
    <property type="match status" value="1"/>
</dbReference>
<keyword evidence="2" id="KW-0378">Hydrolase</keyword>
<dbReference type="InterPro" id="IPR002711">
    <property type="entry name" value="HNH"/>
</dbReference>
<keyword evidence="2" id="KW-0255">Endonuclease</keyword>
<dbReference type="InterPro" id="IPR003615">
    <property type="entry name" value="HNH_nuc"/>
</dbReference>
<evidence type="ECO:0000313" key="2">
    <source>
        <dbReference type="EMBL" id="TWH05484.1"/>
    </source>
</evidence>
<sequence>MCGCGTQFVPRNAAHKKCTACREKIHGVCVDCGVSFTKSRSSIRVTDRCEPCTRRVATGKRIAVLTERGVYGQPAAPAEPRTVQCPGCDHSFETFSVDQRYCTIECRLAHQRELVNRKTAKRCRGCDADMSEIKFKHYCPQCRPENYEPQQYEGRCSDCAVVFVSTDRTHVRCPRCEAAETRRVAARVRAKRQMFKDIERARAAGVPFENVKRNEVYEKHDWMCGICGEAIDPTLDQDHPKSLTLDHIVPISRGGAHTYANVQPAHRACNVAKADRL</sequence>
<dbReference type="GO" id="GO:0003676">
    <property type="term" value="F:nucleic acid binding"/>
    <property type="evidence" value="ECO:0007669"/>
    <property type="project" value="InterPro"/>
</dbReference>
<accession>A0A562D7G1</accession>
<organism evidence="2 3">
    <name type="scientific">Rhodococcus rhodochrous J45</name>
    <dbReference type="NCBI Taxonomy" id="935266"/>
    <lineage>
        <taxon>Bacteria</taxon>
        <taxon>Bacillati</taxon>
        <taxon>Actinomycetota</taxon>
        <taxon>Actinomycetes</taxon>
        <taxon>Mycobacteriales</taxon>
        <taxon>Nocardiaceae</taxon>
        <taxon>Rhodococcus</taxon>
    </lineage>
</organism>
<gene>
    <name evidence="2" type="ORF">L618_008900000020</name>
</gene>
<dbReference type="AlphaFoldDB" id="A0A562D7G1"/>
<dbReference type="GO" id="GO:0008270">
    <property type="term" value="F:zinc ion binding"/>
    <property type="evidence" value="ECO:0007669"/>
    <property type="project" value="InterPro"/>
</dbReference>
<dbReference type="SMART" id="SM00507">
    <property type="entry name" value="HNHc"/>
    <property type="match status" value="1"/>
</dbReference>
<proteinExistence type="predicted"/>
<dbReference type="GO" id="GO:0004519">
    <property type="term" value="F:endonuclease activity"/>
    <property type="evidence" value="ECO:0007669"/>
    <property type="project" value="UniProtKB-KW"/>
</dbReference>
<dbReference type="Proteomes" id="UP000317573">
    <property type="component" value="Unassembled WGS sequence"/>
</dbReference>
<feature type="domain" description="HNH nuclease" evidence="1">
    <location>
        <begin position="211"/>
        <end position="271"/>
    </location>
</feature>
<evidence type="ECO:0000259" key="1">
    <source>
        <dbReference type="SMART" id="SM00507"/>
    </source>
</evidence>